<organism evidence="2 3">
    <name type="scientific">Fundicoccus ignavus</name>
    <dbReference type="NCBI Taxonomy" id="2664442"/>
    <lineage>
        <taxon>Bacteria</taxon>
        <taxon>Bacillati</taxon>
        <taxon>Bacillota</taxon>
        <taxon>Bacilli</taxon>
        <taxon>Lactobacillales</taxon>
        <taxon>Aerococcaceae</taxon>
        <taxon>Fundicoccus</taxon>
    </lineage>
</organism>
<dbReference type="GO" id="GO:0003677">
    <property type="term" value="F:DNA binding"/>
    <property type="evidence" value="ECO:0007669"/>
    <property type="project" value="InterPro"/>
</dbReference>
<dbReference type="PROSITE" id="PS50943">
    <property type="entry name" value="HTH_CROC1"/>
    <property type="match status" value="1"/>
</dbReference>
<dbReference type="Proteomes" id="UP000440066">
    <property type="component" value="Unassembled WGS sequence"/>
</dbReference>
<evidence type="ECO:0000313" key="2">
    <source>
        <dbReference type="EMBL" id="MRJ47110.1"/>
    </source>
</evidence>
<comment type="caution">
    <text evidence="2">The sequence shown here is derived from an EMBL/GenBank/DDBJ whole genome shotgun (WGS) entry which is preliminary data.</text>
</comment>
<dbReference type="AlphaFoldDB" id="A0A844CD59"/>
<reference evidence="2 3" key="1">
    <citation type="submission" date="2019-11" db="EMBL/GenBank/DDBJ databases">
        <title>Characterisation of Fundicoccus ignavus gen. nov. sp. nov., a novel genus of the family Aerococcaceae from bulk tank milk.</title>
        <authorList>
            <person name="Siebert A."/>
            <person name="Huptas C."/>
            <person name="Wenning M."/>
            <person name="Scherer S."/>
            <person name="Doll E.V."/>
        </authorList>
    </citation>
    <scope>NUCLEOTIDE SEQUENCE [LARGE SCALE GENOMIC DNA]</scope>
    <source>
        <strain evidence="2 3">DSM 109652</strain>
    </source>
</reference>
<sequence>MIMINFGGYLAKLRKERRVTLKDMADAIGITSPYLSDVEKGRRDSFDIERLNKIVDYLKLTHEETDHLMNLAGDQRQNIAPDLPDYVAGKEYINAALRRAKDLDAGEEEWLAFINSLENR</sequence>
<dbReference type="SUPFAM" id="SSF47413">
    <property type="entry name" value="lambda repressor-like DNA-binding domains"/>
    <property type="match status" value="1"/>
</dbReference>
<dbReference type="SMART" id="SM00530">
    <property type="entry name" value="HTH_XRE"/>
    <property type="match status" value="1"/>
</dbReference>
<dbReference type="InterPro" id="IPR010982">
    <property type="entry name" value="Lambda_DNA-bd_dom_sf"/>
</dbReference>
<dbReference type="InterPro" id="IPR001387">
    <property type="entry name" value="Cro/C1-type_HTH"/>
</dbReference>
<evidence type="ECO:0000259" key="1">
    <source>
        <dbReference type="PROSITE" id="PS50943"/>
    </source>
</evidence>
<proteinExistence type="predicted"/>
<dbReference type="Gene3D" id="1.10.260.40">
    <property type="entry name" value="lambda repressor-like DNA-binding domains"/>
    <property type="match status" value="1"/>
</dbReference>
<dbReference type="Pfam" id="PF13560">
    <property type="entry name" value="HTH_31"/>
    <property type="match status" value="1"/>
</dbReference>
<dbReference type="EMBL" id="WJQT01000006">
    <property type="protein sequence ID" value="MRJ47110.1"/>
    <property type="molecule type" value="Genomic_DNA"/>
</dbReference>
<evidence type="ECO:0000313" key="3">
    <source>
        <dbReference type="Proteomes" id="UP000440066"/>
    </source>
</evidence>
<feature type="domain" description="HTH cro/C1-type" evidence="1">
    <location>
        <begin position="10"/>
        <end position="65"/>
    </location>
</feature>
<name>A0A844CD59_9LACT</name>
<protein>
    <submittedName>
        <fullName evidence="2">Helix-turn-helix domain-containing protein</fullName>
    </submittedName>
</protein>
<dbReference type="CDD" id="cd00093">
    <property type="entry name" value="HTH_XRE"/>
    <property type="match status" value="1"/>
</dbReference>
<gene>
    <name evidence="2" type="ORF">GF867_05995</name>
</gene>
<accession>A0A844CD59</accession>